<protein>
    <submittedName>
        <fullName evidence="1">Uncharacterized protein</fullName>
    </submittedName>
</protein>
<name>A0A0C3KD85_PISTI</name>
<feature type="non-terminal residue" evidence="1">
    <location>
        <position position="1"/>
    </location>
</feature>
<dbReference type="AlphaFoldDB" id="A0A0C3KD85"/>
<accession>A0A0C3KD85</accession>
<gene>
    <name evidence="1" type="ORF">M404DRAFT_135706</name>
</gene>
<organism evidence="1 2">
    <name type="scientific">Pisolithus tinctorius Marx 270</name>
    <dbReference type="NCBI Taxonomy" id="870435"/>
    <lineage>
        <taxon>Eukaryota</taxon>
        <taxon>Fungi</taxon>
        <taxon>Dikarya</taxon>
        <taxon>Basidiomycota</taxon>
        <taxon>Agaricomycotina</taxon>
        <taxon>Agaricomycetes</taxon>
        <taxon>Agaricomycetidae</taxon>
        <taxon>Boletales</taxon>
        <taxon>Sclerodermatineae</taxon>
        <taxon>Pisolithaceae</taxon>
        <taxon>Pisolithus</taxon>
    </lineage>
</organism>
<dbReference type="HOGENOM" id="CLU_107692_0_0_1"/>
<reference evidence="2" key="2">
    <citation type="submission" date="2015-01" db="EMBL/GenBank/DDBJ databases">
        <title>Evolutionary Origins and Diversification of the Mycorrhizal Mutualists.</title>
        <authorList>
            <consortium name="DOE Joint Genome Institute"/>
            <consortium name="Mycorrhizal Genomics Consortium"/>
            <person name="Kohler A."/>
            <person name="Kuo A."/>
            <person name="Nagy L.G."/>
            <person name="Floudas D."/>
            <person name="Copeland A."/>
            <person name="Barry K.W."/>
            <person name="Cichocki N."/>
            <person name="Veneault-Fourrey C."/>
            <person name="LaButti K."/>
            <person name="Lindquist E.A."/>
            <person name="Lipzen A."/>
            <person name="Lundell T."/>
            <person name="Morin E."/>
            <person name="Murat C."/>
            <person name="Riley R."/>
            <person name="Ohm R."/>
            <person name="Sun H."/>
            <person name="Tunlid A."/>
            <person name="Henrissat B."/>
            <person name="Grigoriev I.V."/>
            <person name="Hibbett D.S."/>
            <person name="Martin F."/>
        </authorList>
    </citation>
    <scope>NUCLEOTIDE SEQUENCE [LARGE SCALE GENOMIC DNA]</scope>
    <source>
        <strain evidence="2">Marx 270</strain>
    </source>
</reference>
<proteinExistence type="predicted"/>
<dbReference type="InParanoid" id="A0A0C3KD85"/>
<sequence>IQVIVSVLEELQSHFMPLMKTIHWNICHADLTEVNVKTNLHTTPDEDINISFLPLPETFNFLDCEDWQQLAQGIHNWLLTVPPASQQWTWGQDTFWFAYIAAYPRFPHGRWPFWDARIPLDSPFIQDWMAQKLELVAEKPEEVLHQIWLEFHSHIALFYLAAHCRNICRLPQ</sequence>
<dbReference type="OrthoDB" id="2659593at2759"/>
<keyword evidence="2" id="KW-1185">Reference proteome</keyword>
<evidence type="ECO:0000313" key="1">
    <source>
        <dbReference type="EMBL" id="KIO07592.1"/>
    </source>
</evidence>
<reference evidence="1 2" key="1">
    <citation type="submission" date="2014-04" db="EMBL/GenBank/DDBJ databases">
        <authorList>
            <consortium name="DOE Joint Genome Institute"/>
            <person name="Kuo A."/>
            <person name="Kohler A."/>
            <person name="Costa M.D."/>
            <person name="Nagy L.G."/>
            <person name="Floudas D."/>
            <person name="Copeland A."/>
            <person name="Barry K.W."/>
            <person name="Cichocki N."/>
            <person name="Veneault-Fourrey C."/>
            <person name="LaButti K."/>
            <person name="Lindquist E.A."/>
            <person name="Lipzen A."/>
            <person name="Lundell T."/>
            <person name="Morin E."/>
            <person name="Murat C."/>
            <person name="Sun H."/>
            <person name="Tunlid A."/>
            <person name="Henrissat B."/>
            <person name="Grigoriev I.V."/>
            <person name="Hibbett D.S."/>
            <person name="Martin F."/>
            <person name="Nordberg H.P."/>
            <person name="Cantor M.N."/>
            <person name="Hua S.X."/>
        </authorList>
    </citation>
    <scope>NUCLEOTIDE SEQUENCE [LARGE SCALE GENOMIC DNA]</scope>
    <source>
        <strain evidence="1 2">Marx 270</strain>
    </source>
</reference>
<evidence type="ECO:0000313" key="2">
    <source>
        <dbReference type="Proteomes" id="UP000054217"/>
    </source>
</evidence>
<dbReference type="Proteomes" id="UP000054217">
    <property type="component" value="Unassembled WGS sequence"/>
</dbReference>
<dbReference type="EMBL" id="KN831959">
    <property type="protein sequence ID" value="KIO07592.1"/>
    <property type="molecule type" value="Genomic_DNA"/>
</dbReference>